<sequence length="63" mass="7432">MYLGGIAHKVEELFEPVLVRYEKDFYHMHPVRRKNNRILCDGLERIKSEWIMACKMVAVRPGG</sequence>
<protein>
    <submittedName>
        <fullName evidence="1">Uncharacterized protein</fullName>
    </submittedName>
</protein>
<proteinExistence type="predicted"/>
<accession>A0A9W6FZE3</accession>
<reference evidence="1" key="1">
    <citation type="submission" date="2022-12" db="EMBL/GenBank/DDBJ databases">
        <title>Reference genome sequencing for broad-spectrum identification of bacterial and archaeal isolates by mass spectrometry.</title>
        <authorList>
            <person name="Sekiguchi Y."/>
            <person name="Tourlousse D.M."/>
        </authorList>
    </citation>
    <scope>NUCLEOTIDE SEQUENCE</scope>
    <source>
        <strain evidence="1">H2</strain>
    </source>
</reference>
<dbReference type="AlphaFoldDB" id="A0A9W6FZE3"/>
<evidence type="ECO:0000313" key="2">
    <source>
        <dbReference type="Proteomes" id="UP001144352"/>
    </source>
</evidence>
<evidence type="ECO:0000313" key="1">
    <source>
        <dbReference type="EMBL" id="GLI37716.1"/>
    </source>
</evidence>
<name>A0A9W6FZE3_9BACT</name>
<dbReference type="EMBL" id="BSDS01000001">
    <property type="protein sequence ID" value="GLI37716.1"/>
    <property type="molecule type" value="Genomic_DNA"/>
</dbReference>
<gene>
    <name evidence="1" type="ORF">GHYDROH2_12170</name>
</gene>
<organism evidence="1 2">
    <name type="scientific">Geobacter hydrogenophilus</name>
    <dbReference type="NCBI Taxonomy" id="40983"/>
    <lineage>
        <taxon>Bacteria</taxon>
        <taxon>Pseudomonadati</taxon>
        <taxon>Thermodesulfobacteriota</taxon>
        <taxon>Desulfuromonadia</taxon>
        <taxon>Geobacterales</taxon>
        <taxon>Geobacteraceae</taxon>
        <taxon>Geobacter</taxon>
    </lineage>
</organism>
<comment type="caution">
    <text evidence="1">The sequence shown here is derived from an EMBL/GenBank/DDBJ whole genome shotgun (WGS) entry which is preliminary data.</text>
</comment>
<keyword evidence="2" id="KW-1185">Reference proteome</keyword>
<dbReference type="Proteomes" id="UP001144352">
    <property type="component" value="Unassembled WGS sequence"/>
</dbReference>